<dbReference type="InterPro" id="IPR052023">
    <property type="entry name" value="Histidine_kinase_KdpD"/>
</dbReference>
<keyword evidence="1" id="KW-0808">Transferase</keyword>
<dbReference type="PANTHER" id="PTHR45569:SF1">
    <property type="entry name" value="SENSOR PROTEIN KDPD"/>
    <property type="match status" value="1"/>
</dbReference>
<accession>A0ABY5PNN4</accession>
<dbReference type="GO" id="GO:0016301">
    <property type="term" value="F:kinase activity"/>
    <property type="evidence" value="ECO:0007669"/>
    <property type="project" value="UniProtKB-KW"/>
</dbReference>
<name>A0ABY5PNN4_9ACTN</name>
<dbReference type="InterPro" id="IPR027417">
    <property type="entry name" value="P-loop_NTPase"/>
</dbReference>
<evidence type="ECO:0000256" key="2">
    <source>
        <dbReference type="ARBA" id="ARBA00022777"/>
    </source>
</evidence>
<evidence type="ECO:0000259" key="4">
    <source>
        <dbReference type="Pfam" id="PF02702"/>
    </source>
</evidence>
<evidence type="ECO:0000313" key="5">
    <source>
        <dbReference type="EMBL" id="UUY06199.1"/>
    </source>
</evidence>
<evidence type="ECO:0000313" key="6">
    <source>
        <dbReference type="Proteomes" id="UP001058860"/>
    </source>
</evidence>
<evidence type="ECO:0000256" key="3">
    <source>
        <dbReference type="ARBA" id="ARBA00023012"/>
    </source>
</evidence>
<dbReference type="EMBL" id="CP088295">
    <property type="protein sequence ID" value="UUY06199.1"/>
    <property type="molecule type" value="Genomic_DNA"/>
</dbReference>
<dbReference type="Gene3D" id="3.40.50.620">
    <property type="entry name" value="HUPs"/>
    <property type="match status" value="1"/>
</dbReference>
<dbReference type="Gene3D" id="3.40.50.300">
    <property type="entry name" value="P-loop containing nucleotide triphosphate hydrolases"/>
    <property type="match status" value="1"/>
</dbReference>
<proteinExistence type="predicted"/>
<keyword evidence="6" id="KW-1185">Reference proteome</keyword>
<dbReference type="RefSeq" id="WP_353866625.1">
    <property type="nucleotide sequence ID" value="NZ_CP088295.1"/>
</dbReference>
<reference evidence="6" key="1">
    <citation type="submission" date="2021-11" db="EMBL/GenBank/DDBJ databases">
        <title>Cultivation dependent microbiological survey of springs from the worlds oldest radium mine currently devoted to the extraction of radon-saturated water.</title>
        <authorList>
            <person name="Kapinusova G."/>
            <person name="Smrhova T."/>
            <person name="Strejcek M."/>
            <person name="Suman J."/>
            <person name="Jani K."/>
            <person name="Pajer P."/>
            <person name="Uhlik O."/>
        </authorList>
    </citation>
    <scope>NUCLEOTIDE SEQUENCE [LARGE SCALE GENOMIC DNA]</scope>
    <source>
        <strain evidence="6">J379</strain>
    </source>
</reference>
<keyword evidence="3" id="KW-0902">Two-component regulatory system</keyword>
<dbReference type="PANTHER" id="PTHR45569">
    <property type="entry name" value="SENSOR PROTEIN KDPD"/>
    <property type="match status" value="1"/>
</dbReference>
<dbReference type="Proteomes" id="UP001058860">
    <property type="component" value="Chromosome"/>
</dbReference>
<dbReference type="InterPro" id="IPR014729">
    <property type="entry name" value="Rossmann-like_a/b/a_fold"/>
</dbReference>
<protein>
    <submittedName>
        <fullName evidence="5">Histidine kinase</fullName>
    </submittedName>
</protein>
<dbReference type="SUPFAM" id="SSF52402">
    <property type="entry name" value="Adenine nucleotide alpha hydrolases-like"/>
    <property type="match status" value="1"/>
</dbReference>
<evidence type="ECO:0000256" key="1">
    <source>
        <dbReference type="ARBA" id="ARBA00022679"/>
    </source>
</evidence>
<keyword evidence="2 5" id="KW-0418">Kinase</keyword>
<gene>
    <name evidence="5" type="ORF">LRS13_12015</name>
</gene>
<sequence length="375" mass="41694">MARGRHRIYLGMAAGVGKTFRMLADGRAEQAGGRDVVIGYLEPHGRAETEEQARGLETVPHRRITYRDRTLDEVDLPGVMARRPELCLIDELAHTNAPGVEHAKRWQDVDAVLDAGIDVWSTVNVQHLESLNDQVQQLTGVKVRETLPDQVLADADEVLLIDLPPDQLIARLQAGKIYPAERVTAALNGFFKTEHLAALREVALRQVAEEVQEKRLLVDRPLRAPTRDDRMKTSPAAVAVGERLLALVTPSPRSQRVVRRAFRSSQRLGADLDLLWVAPTGREPDEAQREQLDGLRRLASVLGAHLLIEPGDDVVQTVKRVAAERGTTYVLMGVPARRAGVRRLTEPLPMRLVRALPGIDVRIVADRTQREEAQL</sequence>
<feature type="domain" description="Signal transduction histidine kinase osmosensitive K+ channel sensor N-terminal" evidence="4">
    <location>
        <begin position="3"/>
        <end position="211"/>
    </location>
</feature>
<dbReference type="InterPro" id="IPR003852">
    <property type="entry name" value="Sig_transdc_His_kinase_KdpD_N"/>
</dbReference>
<organism evidence="5 6">
    <name type="scientific">Svornostia abyssi</name>
    <dbReference type="NCBI Taxonomy" id="2898438"/>
    <lineage>
        <taxon>Bacteria</taxon>
        <taxon>Bacillati</taxon>
        <taxon>Actinomycetota</taxon>
        <taxon>Thermoleophilia</taxon>
        <taxon>Solirubrobacterales</taxon>
        <taxon>Baekduiaceae</taxon>
        <taxon>Svornostia</taxon>
    </lineage>
</organism>
<dbReference type="Pfam" id="PF02702">
    <property type="entry name" value="KdpD"/>
    <property type="match status" value="1"/>
</dbReference>